<evidence type="ECO:0000256" key="1">
    <source>
        <dbReference type="ARBA" id="ARBA00022729"/>
    </source>
</evidence>
<dbReference type="SUPFAM" id="SSF101898">
    <property type="entry name" value="NHL repeat"/>
    <property type="match status" value="1"/>
</dbReference>
<dbReference type="CDD" id="cd14958">
    <property type="entry name" value="NHL_PAL_like"/>
    <property type="match status" value="1"/>
</dbReference>
<proteinExistence type="predicted"/>
<reference evidence="5" key="1">
    <citation type="submission" date="2019-03" db="EMBL/GenBank/DDBJ databases">
        <title>Lake Tanganyika Metagenome-Assembled Genomes (MAGs).</title>
        <authorList>
            <person name="Tran P."/>
        </authorList>
    </citation>
    <scope>NUCLEOTIDE SEQUENCE</scope>
    <source>
        <strain evidence="5">K_DeepCast_65m_m2_066</strain>
    </source>
</reference>
<evidence type="ECO:0000313" key="5">
    <source>
        <dbReference type="EMBL" id="MBM3224021.1"/>
    </source>
</evidence>
<evidence type="ECO:0008006" key="7">
    <source>
        <dbReference type="Google" id="ProtNLM"/>
    </source>
</evidence>
<evidence type="ECO:0000313" key="6">
    <source>
        <dbReference type="Proteomes" id="UP000712673"/>
    </source>
</evidence>
<dbReference type="InterPro" id="IPR001258">
    <property type="entry name" value="NHL_repeat"/>
</dbReference>
<evidence type="ECO:0000256" key="3">
    <source>
        <dbReference type="ARBA" id="ARBA00023180"/>
    </source>
</evidence>
<dbReference type="PROSITE" id="PS51125">
    <property type="entry name" value="NHL"/>
    <property type="match status" value="1"/>
</dbReference>
<evidence type="ECO:0000256" key="4">
    <source>
        <dbReference type="PROSITE-ProRule" id="PRU00504"/>
    </source>
</evidence>
<dbReference type="Pfam" id="PF01436">
    <property type="entry name" value="NHL"/>
    <property type="match status" value="1"/>
</dbReference>
<feature type="repeat" description="NHL" evidence="4">
    <location>
        <begin position="174"/>
        <end position="208"/>
    </location>
</feature>
<dbReference type="EMBL" id="VGLS01000244">
    <property type="protein sequence ID" value="MBM3224021.1"/>
    <property type="molecule type" value="Genomic_DNA"/>
</dbReference>
<keyword evidence="1" id="KW-0732">Signal</keyword>
<comment type="caution">
    <text evidence="5">The sequence shown here is derived from an EMBL/GenBank/DDBJ whole genome shotgun (WGS) entry which is preliminary data.</text>
</comment>
<gene>
    <name evidence="5" type="ORF">FJZ47_09495</name>
</gene>
<name>A0A937W2L2_UNCTE</name>
<organism evidence="5 6">
    <name type="scientific">Tectimicrobiota bacterium</name>
    <dbReference type="NCBI Taxonomy" id="2528274"/>
    <lineage>
        <taxon>Bacteria</taxon>
        <taxon>Pseudomonadati</taxon>
        <taxon>Nitrospinota/Tectimicrobiota group</taxon>
        <taxon>Candidatus Tectimicrobiota</taxon>
    </lineage>
</organism>
<sequence>MATVGSGKYTYELIENWAKLPPGETFGNTSAVATDSQDRVYVFQRKEPPMLVFDRQGNFLHSWGLGAFANPHGIYIDNDIVYLTDREDSVCLVYTLDGKPLQVIGQRGVHSDTGCDKPGALVPRAAGPFNYPTEMVPAPSGDLYITDGYRNARVHRFSAEGRLRASWGAPGKTEPNHFHLPHSLMVDKDGLIYVCDRENNRIQVFSADGEYITMWSDMRRPLDISMDKDGIFYISEGGVDGLSPRVSLMDKHGNVVARWDSLSAHGSWVDAHGDIYMALGAGMRIDKYVRQH</sequence>
<dbReference type="Proteomes" id="UP000712673">
    <property type="component" value="Unassembled WGS sequence"/>
</dbReference>
<dbReference type="PANTHER" id="PTHR10680:SF38">
    <property type="entry name" value="BLL1368 PROTEIN"/>
    <property type="match status" value="1"/>
</dbReference>
<keyword evidence="2" id="KW-0677">Repeat</keyword>
<dbReference type="InterPro" id="IPR011042">
    <property type="entry name" value="6-blade_b-propeller_TolB-like"/>
</dbReference>
<keyword evidence="3" id="KW-0325">Glycoprotein</keyword>
<accession>A0A937W2L2</accession>
<dbReference type="Gene3D" id="2.120.10.30">
    <property type="entry name" value="TolB, C-terminal domain"/>
    <property type="match status" value="1"/>
</dbReference>
<dbReference type="PANTHER" id="PTHR10680">
    <property type="entry name" value="PEPTIDYL-GLYCINE ALPHA-AMIDATING MONOOXYGENASE"/>
    <property type="match status" value="1"/>
</dbReference>
<dbReference type="AlphaFoldDB" id="A0A937W2L2"/>
<evidence type="ECO:0000256" key="2">
    <source>
        <dbReference type="ARBA" id="ARBA00022737"/>
    </source>
</evidence>
<protein>
    <recommendedName>
        <fullName evidence="7">6-bladed beta-propeller</fullName>
    </recommendedName>
</protein>